<dbReference type="Gene3D" id="2.60.120.200">
    <property type="match status" value="1"/>
</dbReference>
<feature type="region of interest" description="Disordered" evidence="1">
    <location>
        <begin position="319"/>
        <end position="345"/>
    </location>
</feature>
<gene>
    <name evidence="3" type="ORF">GBA63_00445</name>
</gene>
<dbReference type="InterPro" id="IPR000757">
    <property type="entry name" value="Beta-glucanase-like"/>
</dbReference>
<dbReference type="AlphaFoldDB" id="A0A6G8Q462"/>
<organism evidence="3 4">
    <name type="scientific">Rubrobacter tropicus</name>
    <dbReference type="NCBI Taxonomy" id="2653851"/>
    <lineage>
        <taxon>Bacteria</taxon>
        <taxon>Bacillati</taxon>
        <taxon>Actinomycetota</taxon>
        <taxon>Rubrobacteria</taxon>
        <taxon>Rubrobacterales</taxon>
        <taxon>Rubrobacteraceae</taxon>
        <taxon>Rubrobacter</taxon>
    </lineage>
</organism>
<dbReference type="CDD" id="cd00413">
    <property type="entry name" value="Glyco_hydrolase_16"/>
    <property type="match status" value="1"/>
</dbReference>
<feature type="domain" description="GH16" evidence="2">
    <location>
        <begin position="144"/>
        <end position="417"/>
    </location>
</feature>
<feature type="compositionally biased region" description="Polar residues" evidence="1">
    <location>
        <begin position="319"/>
        <end position="337"/>
    </location>
</feature>
<dbReference type="KEGG" id="rub:GBA63_00445"/>
<accession>A0A6G8Q462</accession>
<name>A0A6G8Q462_9ACTN</name>
<protein>
    <submittedName>
        <fullName evidence="3">Family 16 glycosylhydrolase</fullName>
    </submittedName>
</protein>
<proteinExistence type="predicted"/>
<dbReference type="GO" id="GO:0004553">
    <property type="term" value="F:hydrolase activity, hydrolyzing O-glycosyl compounds"/>
    <property type="evidence" value="ECO:0007669"/>
    <property type="project" value="InterPro"/>
</dbReference>
<evidence type="ECO:0000259" key="2">
    <source>
        <dbReference type="PROSITE" id="PS51762"/>
    </source>
</evidence>
<keyword evidence="3" id="KW-0378">Hydrolase</keyword>
<dbReference type="InterPro" id="IPR013320">
    <property type="entry name" value="ConA-like_dom_sf"/>
</dbReference>
<dbReference type="EMBL" id="CP045119">
    <property type="protein sequence ID" value="QIN81255.1"/>
    <property type="molecule type" value="Genomic_DNA"/>
</dbReference>
<evidence type="ECO:0000313" key="4">
    <source>
        <dbReference type="Proteomes" id="UP000501452"/>
    </source>
</evidence>
<sequence length="417" mass="45498">MGCPQWSCRSNSVEEERNLGVRRSLYVWLSVLIAVSPLLLALPPREAEAAVGAQIVGPTYASGVRYSGQAAASTLQVKNSGTAADTLWVRYTVTDKAGKERNLPAVSVSLGAGQLSGTITRTWTVPDPVDPSVLTTGFYAAGFSVYDANPDTNAAARLLDSDEQPNAFRAFNFLDQFSTFDTTRWFRGDHGLGFIREQGPDEPGCGTIGPATNVLYASYLNPANVALSGTGQLQMRLPAGPSSNPCANVEGAEIESADYYRYGTYEIRMQLPDAPSSITGFFLYGGDGVAEIDIEAFNEKTTDPDTGAQKGKVMFTTYSKNPDGSPNYTPTHTTNGEPGNEPPLSLPFDPTAGMHIYRFDLYPGSVRFYVDGVMMKEWTDGLPSDKMKLLLNSWYPRWMSQTAPPEDRFLNVEWIRH</sequence>
<keyword evidence="4" id="KW-1185">Reference proteome</keyword>
<dbReference type="SUPFAM" id="SSF49899">
    <property type="entry name" value="Concanavalin A-like lectins/glucanases"/>
    <property type="match status" value="1"/>
</dbReference>
<dbReference type="GO" id="GO:0005975">
    <property type="term" value="P:carbohydrate metabolic process"/>
    <property type="evidence" value="ECO:0007669"/>
    <property type="project" value="InterPro"/>
</dbReference>
<evidence type="ECO:0000256" key="1">
    <source>
        <dbReference type="SAM" id="MobiDB-lite"/>
    </source>
</evidence>
<evidence type="ECO:0000313" key="3">
    <source>
        <dbReference type="EMBL" id="QIN81255.1"/>
    </source>
</evidence>
<dbReference type="Proteomes" id="UP000501452">
    <property type="component" value="Chromosome"/>
</dbReference>
<dbReference type="PROSITE" id="PS51762">
    <property type="entry name" value="GH16_2"/>
    <property type="match status" value="1"/>
</dbReference>
<dbReference type="Pfam" id="PF00722">
    <property type="entry name" value="Glyco_hydro_16"/>
    <property type="match status" value="1"/>
</dbReference>
<reference evidence="3 4" key="1">
    <citation type="submission" date="2019-10" db="EMBL/GenBank/DDBJ databases">
        <title>Rubrobacter sp nov SCSIO 52090 isolated from a deep-sea sediment in the South China Sea.</title>
        <authorList>
            <person name="Chen R.W."/>
        </authorList>
    </citation>
    <scope>NUCLEOTIDE SEQUENCE [LARGE SCALE GENOMIC DNA]</scope>
    <source>
        <strain evidence="3 4">SCSIO 52909</strain>
    </source>
</reference>